<accession>A0A381X6W1</accession>
<dbReference type="GO" id="GO:0016301">
    <property type="term" value="F:kinase activity"/>
    <property type="evidence" value="ECO:0007669"/>
    <property type="project" value="InterPro"/>
</dbReference>
<dbReference type="InterPro" id="IPR002192">
    <property type="entry name" value="PPDK_AMP/ATP-bd"/>
</dbReference>
<dbReference type="GO" id="GO:0005524">
    <property type="term" value="F:ATP binding"/>
    <property type="evidence" value="ECO:0007669"/>
    <property type="project" value="InterPro"/>
</dbReference>
<dbReference type="EMBL" id="UINC01014058">
    <property type="protein sequence ID" value="SVA60231.1"/>
    <property type="molecule type" value="Genomic_DNA"/>
</dbReference>
<sequence length="123" mass="13415">MSEMHVYRFGPDMTDGKADMKNLLGGKGANLAEMALLEIPVPPGCTITTEICTFYNENNKNYPEELEEQLKDAIKDIENSVGTIFGDPGNPLLLSVRSGARASMPGMMETVLNVGLNDYTREG</sequence>
<dbReference type="Pfam" id="PF01326">
    <property type="entry name" value="PPDK_N"/>
    <property type="match status" value="2"/>
</dbReference>
<dbReference type="InterPro" id="IPR010121">
    <property type="entry name" value="Pyruvate_phosphate_dikinase"/>
</dbReference>
<proteinExistence type="predicted"/>
<evidence type="ECO:0000313" key="2">
    <source>
        <dbReference type="EMBL" id="SVA60231.1"/>
    </source>
</evidence>
<dbReference type="InterPro" id="IPR013815">
    <property type="entry name" value="ATP_grasp_subdomain_1"/>
</dbReference>
<dbReference type="GO" id="GO:0050242">
    <property type="term" value="F:pyruvate, phosphate dikinase activity"/>
    <property type="evidence" value="ECO:0007669"/>
    <property type="project" value="InterPro"/>
</dbReference>
<feature type="domain" description="Pyruvate phosphate dikinase AMP/ATP-binding" evidence="1">
    <location>
        <begin position="61"/>
        <end position="118"/>
    </location>
</feature>
<dbReference type="PANTHER" id="PTHR22931">
    <property type="entry name" value="PHOSPHOENOLPYRUVATE DIKINASE-RELATED"/>
    <property type="match status" value="1"/>
</dbReference>
<feature type="domain" description="Pyruvate phosphate dikinase AMP/ATP-binding" evidence="1">
    <location>
        <begin position="22"/>
        <end position="59"/>
    </location>
</feature>
<organism evidence="2">
    <name type="scientific">marine metagenome</name>
    <dbReference type="NCBI Taxonomy" id="408172"/>
    <lineage>
        <taxon>unclassified sequences</taxon>
        <taxon>metagenomes</taxon>
        <taxon>ecological metagenomes</taxon>
    </lineage>
</organism>
<feature type="non-terminal residue" evidence="2">
    <location>
        <position position="123"/>
    </location>
</feature>
<dbReference type="Gene3D" id="3.30.1490.20">
    <property type="entry name" value="ATP-grasp fold, A domain"/>
    <property type="match status" value="1"/>
</dbReference>
<reference evidence="2" key="1">
    <citation type="submission" date="2018-05" db="EMBL/GenBank/DDBJ databases">
        <authorList>
            <person name="Lanie J.A."/>
            <person name="Ng W.-L."/>
            <person name="Kazmierczak K.M."/>
            <person name="Andrzejewski T.M."/>
            <person name="Davidsen T.M."/>
            <person name="Wayne K.J."/>
            <person name="Tettelin H."/>
            <person name="Glass J.I."/>
            <person name="Rusch D."/>
            <person name="Podicherti R."/>
            <person name="Tsui H.-C.T."/>
            <person name="Winkler M.E."/>
        </authorList>
    </citation>
    <scope>NUCLEOTIDE SEQUENCE</scope>
</reference>
<dbReference type="AlphaFoldDB" id="A0A381X6W1"/>
<dbReference type="PANTHER" id="PTHR22931:SF9">
    <property type="entry name" value="PYRUVATE, PHOSPHATE DIKINASE 1, CHLOROPLASTIC"/>
    <property type="match status" value="1"/>
</dbReference>
<gene>
    <name evidence="2" type="ORF">METZ01_LOCUS113085</name>
</gene>
<dbReference type="SUPFAM" id="SSF56059">
    <property type="entry name" value="Glutathione synthetase ATP-binding domain-like"/>
    <property type="match status" value="1"/>
</dbReference>
<name>A0A381X6W1_9ZZZZ</name>
<protein>
    <recommendedName>
        <fullName evidence="1">Pyruvate phosphate dikinase AMP/ATP-binding domain-containing protein</fullName>
    </recommendedName>
</protein>
<evidence type="ECO:0000259" key="1">
    <source>
        <dbReference type="Pfam" id="PF01326"/>
    </source>
</evidence>